<dbReference type="OrthoDB" id="9768783at2"/>
<evidence type="ECO:0000256" key="1">
    <source>
        <dbReference type="ARBA" id="ARBA00004651"/>
    </source>
</evidence>
<dbReference type="GO" id="GO:0022857">
    <property type="term" value="F:transmembrane transporter activity"/>
    <property type="evidence" value="ECO:0007669"/>
    <property type="project" value="InterPro"/>
</dbReference>
<dbReference type="PANTHER" id="PTHR23519:SF1">
    <property type="entry name" value="AUTOPHAGY-RELATED PROTEIN 22"/>
    <property type="match status" value="1"/>
</dbReference>
<dbReference type="Proteomes" id="UP000256269">
    <property type="component" value="Unassembled WGS sequence"/>
</dbReference>
<keyword evidence="4 6" id="KW-1133">Transmembrane helix</keyword>
<evidence type="ECO:0000256" key="3">
    <source>
        <dbReference type="ARBA" id="ARBA00022692"/>
    </source>
</evidence>
<reference evidence="8 9" key="1">
    <citation type="submission" date="2018-08" db="EMBL/GenBank/DDBJ databases">
        <title>Genomic Encyclopedia of Archaeal and Bacterial Type Strains, Phase II (KMG-II): from individual species to whole genera.</title>
        <authorList>
            <person name="Goeker M."/>
        </authorList>
    </citation>
    <scope>NUCLEOTIDE SEQUENCE [LARGE SCALE GENOMIC DNA]</scope>
    <source>
        <strain evidence="8 9">DSM 45791</strain>
    </source>
</reference>
<dbReference type="InterPro" id="IPR050495">
    <property type="entry name" value="ATG22/LtaA_families"/>
</dbReference>
<name>A0A3E0HLJ3_9PSEU</name>
<keyword evidence="5 6" id="KW-0472">Membrane</keyword>
<keyword evidence="2" id="KW-0813">Transport</keyword>
<accession>A0A3E0HLJ3</accession>
<dbReference type="GO" id="GO:0005886">
    <property type="term" value="C:plasma membrane"/>
    <property type="evidence" value="ECO:0007669"/>
    <property type="project" value="UniProtKB-SubCell"/>
</dbReference>
<feature type="transmembrane region" description="Helical" evidence="6">
    <location>
        <begin position="410"/>
        <end position="431"/>
    </location>
</feature>
<dbReference type="Pfam" id="PF11700">
    <property type="entry name" value="ATG22"/>
    <property type="match status" value="1"/>
</dbReference>
<comment type="subcellular location">
    <subcellularLocation>
        <location evidence="1">Cell membrane</location>
        <topology evidence="1">Multi-pass membrane protein</topology>
    </subcellularLocation>
</comment>
<feature type="transmembrane region" description="Helical" evidence="6">
    <location>
        <begin position="70"/>
        <end position="90"/>
    </location>
</feature>
<evidence type="ECO:0000256" key="4">
    <source>
        <dbReference type="ARBA" id="ARBA00022989"/>
    </source>
</evidence>
<gene>
    <name evidence="8" type="ORF">BCF44_106423</name>
</gene>
<feature type="transmembrane region" description="Helical" evidence="6">
    <location>
        <begin position="21"/>
        <end position="40"/>
    </location>
</feature>
<evidence type="ECO:0000256" key="5">
    <source>
        <dbReference type="ARBA" id="ARBA00023136"/>
    </source>
</evidence>
<feature type="transmembrane region" description="Helical" evidence="6">
    <location>
        <begin position="289"/>
        <end position="309"/>
    </location>
</feature>
<dbReference type="EMBL" id="QUNO01000006">
    <property type="protein sequence ID" value="REH47258.1"/>
    <property type="molecule type" value="Genomic_DNA"/>
</dbReference>
<dbReference type="PANTHER" id="PTHR23519">
    <property type="entry name" value="AUTOPHAGY-RELATED PROTEIN 22"/>
    <property type="match status" value="1"/>
</dbReference>
<dbReference type="InterPro" id="IPR036259">
    <property type="entry name" value="MFS_trans_sf"/>
</dbReference>
<dbReference type="AlphaFoldDB" id="A0A3E0HLJ3"/>
<evidence type="ECO:0000256" key="6">
    <source>
        <dbReference type="SAM" id="Phobius"/>
    </source>
</evidence>
<comment type="caution">
    <text evidence="8">The sequence shown here is derived from an EMBL/GenBank/DDBJ whole genome shotgun (WGS) entry which is preliminary data.</text>
</comment>
<evidence type="ECO:0000259" key="7">
    <source>
        <dbReference type="PROSITE" id="PS50850"/>
    </source>
</evidence>
<dbReference type="Gene3D" id="1.20.1250.20">
    <property type="entry name" value="MFS general substrate transporter like domains"/>
    <property type="match status" value="2"/>
</dbReference>
<evidence type="ECO:0000313" key="8">
    <source>
        <dbReference type="EMBL" id="REH47258.1"/>
    </source>
</evidence>
<feature type="domain" description="Major facilitator superfamily (MFS) profile" evidence="7">
    <location>
        <begin position="253"/>
        <end position="452"/>
    </location>
</feature>
<evidence type="ECO:0000256" key="2">
    <source>
        <dbReference type="ARBA" id="ARBA00022448"/>
    </source>
</evidence>
<feature type="transmembrane region" description="Helical" evidence="6">
    <location>
        <begin position="102"/>
        <end position="120"/>
    </location>
</feature>
<sequence>MTEATTQAAGDPAIKRLRFGWYSYGWAAQVFETTVLAVFMSRYLPAVATHAVGETGRLHVLGIPIAPGSLFTYTISLGSILLIVLMPIVGAFADRTGRKRQMLFAFAYVGALSCALMVFVGLNDWVLGSVLFMVAFLTYKCARVVYNSLLPDLAGSDERDAVSSVGWAAGYLGGGTLLALNFVASFLISDSAVLARISLCSAGIWWAAFMIIPAVILRHIPMHSDTHAPAAGSAFTAGFKELGDTLKHLRLYPWTLLFLLAYLVYYDGIATTTTLAADYGQNELKLGETTLLSAILLVQFASFGGVLLLGKLSERWGAKVVVSWSLVVWSVLITLAYFLQAGQPVQFYLLAIGISLVLGGSQALSRSMFASMIPNGKEAEYFSLFEISSSGTSALGPLVFGLVLQNTGSYRSAIFSLIAFFVLGLILLLLVNVRKAITAAGNPLPATLNRER</sequence>
<proteinExistence type="predicted"/>
<keyword evidence="3 6" id="KW-0812">Transmembrane</keyword>
<organism evidence="8 9">
    <name type="scientific">Kutzneria buriramensis</name>
    <dbReference type="NCBI Taxonomy" id="1045776"/>
    <lineage>
        <taxon>Bacteria</taxon>
        <taxon>Bacillati</taxon>
        <taxon>Actinomycetota</taxon>
        <taxon>Actinomycetes</taxon>
        <taxon>Pseudonocardiales</taxon>
        <taxon>Pseudonocardiaceae</taxon>
        <taxon>Kutzneria</taxon>
    </lineage>
</organism>
<keyword evidence="9" id="KW-1185">Reference proteome</keyword>
<feature type="transmembrane region" description="Helical" evidence="6">
    <location>
        <begin position="126"/>
        <end position="146"/>
    </location>
</feature>
<feature type="transmembrane region" description="Helical" evidence="6">
    <location>
        <begin position="345"/>
        <end position="364"/>
    </location>
</feature>
<dbReference type="InterPro" id="IPR024671">
    <property type="entry name" value="Atg22-like"/>
</dbReference>
<dbReference type="SUPFAM" id="SSF103473">
    <property type="entry name" value="MFS general substrate transporter"/>
    <property type="match status" value="1"/>
</dbReference>
<dbReference type="InterPro" id="IPR020846">
    <property type="entry name" value="MFS_dom"/>
</dbReference>
<feature type="transmembrane region" description="Helical" evidence="6">
    <location>
        <begin position="251"/>
        <end position="269"/>
    </location>
</feature>
<dbReference type="PROSITE" id="PS50850">
    <property type="entry name" value="MFS"/>
    <property type="match status" value="1"/>
</dbReference>
<feature type="transmembrane region" description="Helical" evidence="6">
    <location>
        <begin position="194"/>
        <end position="217"/>
    </location>
</feature>
<protein>
    <submittedName>
        <fullName evidence="8">UMF1 family MFS transporter</fullName>
    </submittedName>
</protein>
<feature type="transmembrane region" description="Helical" evidence="6">
    <location>
        <begin position="321"/>
        <end position="339"/>
    </location>
</feature>
<feature type="transmembrane region" description="Helical" evidence="6">
    <location>
        <begin position="384"/>
        <end position="404"/>
    </location>
</feature>
<feature type="transmembrane region" description="Helical" evidence="6">
    <location>
        <begin position="167"/>
        <end position="188"/>
    </location>
</feature>
<evidence type="ECO:0000313" key="9">
    <source>
        <dbReference type="Proteomes" id="UP000256269"/>
    </source>
</evidence>